<gene>
    <name evidence="3" type="ORF">HaLaN_12417</name>
</gene>
<keyword evidence="2" id="KW-0472">Membrane</keyword>
<evidence type="ECO:0000313" key="4">
    <source>
        <dbReference type="Proteomes" id="UP000485058"/>
    </source>
</evidence>
<evidence type="ECO:0000256" key="1">
    <source>
        <dbReference type="SAM" id="MobiDB-lite"/>
    </source>
</evidence>
<keyword evidence="4" id="KW-1185">Reference proteome</keyword>
<feature type="compositionally biased region" description="Polar residues" evidence="1">
    <location>
        <begin position="388"/>
        <end position="403"/>
    </location>
</feature>
<accession>A0A699ZAB7</accession>
<organism evidence="3 4">
    <name type="scientific">Haematococcus lacustris</name>
    <name type="common">Green alga</name>
    <name type="synonym">Haematococcus pluvialis</name>
    <dbReference type="NCBI Taxonomy" id="44745"/>
    <lineage>
        <taxon>Eukaryota</taxon>
        <taxon>Viridiplantae</taxon>
        <taxon>Chlorophyta</taxon>
        <taxon>core chlorophytes</taxon>
        <taxon>Chlorophyceae</taxon>
        <taxon>CS clade</taxon>
        <taxon>Chlamydomonadales</taxon>
        <taxon>Haematococcaceae</taxon>
        <taxon>Haematococcus</taxon>
    </lineage>
</organism>
<name>A0A699ZAB7_HAELA</name>
<reference evidence="3 4" key="1">
    <citation type="submission" date="2020-02" db="EMBL/GenBank/DDBJ databases">
        <title>Draft genome sequence of Haematococcus lacustris strain NIES-144.</title>
        <authorList>
            <person name="Morimoto D."/>
            <person name="Nakagawa S."/>
            <person name="Yoshida T."/>
            <person name="Sawayama S."/>
        </authorList>
    </citation>
    <scope>NUCLEOTIDE SEQUENCE [LARGE SCALE GENOMIC DNA]</scope>
    <source>
        <strain evidence="3 4">NIES-144</strain>
    </source>
</reference>
<protein>
    <submittedName>
        <fullName evidence="3">PBPb domain-containing protein</fullName>
    </submittedName>
</protein>
<feature type="transmembrane region" description="Helical" evidence="2">
    <location>
        <begin position="44"/>
        <end position="64"/>
    </location>
</feature>
<dbReference type="SUPFAM" id="SSF53850">
    <property type="entry name" value="Periplasmic binding protein-like II"/>
    <property type="match status" value="1"/>
</dbReference>
<dbReference type="Proteomes" id="UP000485058">
    <property type="component" value="Unassembled WGS sequence"/>
</dbReference>
<proteinExistence type="predicted"/>
<dbReference type="EMBL" id="BLLF01000940">
    <property type="protein sequence ID" value="GFH16068.1"/>
    <property type="molecule type" value="Genomic_DNA"/>
</dbReference>
<evidence type="ECO:0000313" key="3">
    <source>
        <dbReference type="EMBL" id="GFH16068.1"/>
    </source>
</evidence>
<sequence>MEECEYISVPYLDGLRDSVWFSTLCLLNGIVRSGKLVTTPWTRLLSSLWVFFGIIATCFITALISSTLTTTKVGGGLLLTAADMKGTTVCFQAGDEATFSNAFPGLGVQKVLLPSLKSCYDQLRQGKVDSVFGVREQHVAHLNTVKEDAWYVTPIVIQQAYALAWVERWPYASVVNSALLTWKEGSATAVPSYSDSVNKFLAGRPVDIMFSDPETATAGQPKWRWGLLASTIALVALYMALQSSSYKIGSKSMGFLVQASRKLSAKVDVEPMDEMQPTVAALLTKQLVSNKSGFDSSTHHGSVNMQGGADISSLRSEMVRLQDLLSKLAVEMSASGRGSSLSPHSSVLTTATATIHMVPSSPSAKPGVMGAAAVPAVQSQPHPAEQAGFSSDDSMGQQHSLYASQPPAASVPSRCPSAKAGTKHDGLMTMDEV</sequence>
<feature type="compositionally biased region" description="Low complexity" evidence="1">
    <location>
        <begin position="364"/>
        <end position="377"/>
    </location>
</feature>
<feature type="region of interest" description="Disordered" evidence="1">
    <location>
        <begin position="358"/>
        <end position="433"/>
    </location>
</feature>
<comment type="caution">
    <text evidence="3">The sequence shown here is derived from an EMBL/GenBank/DDBJ whole genome shotgun (WGS) entry which is preliminary data.</text>
</comment>
<evidence type="ECO:0000256" key="2">
    <source>
        <dbReference type="SAM" id="Phobius"/>
    </source>
</evidence>
<keyword evidence="2" id="KW-1133">Transmembrane helix</keyword>
<dbReference type="AlphaFoldDB" id="A0A699ZAB7"/>
<keyword evidence="2" id="KW-0812">Transmembrane</keyword>